<keyword evidence="7" id="KW-1185">Reference proteome</keyword>
<evidence type="ECO:0000313" key="6">
    <source>
        <dbReference type="EMBL" id="MRN56110.1"/>
    </source>
</evidence>
<dbReference type="EMBL" id="WJXB01000012">
    <property type="protein sequence ID" value="MRN56110.1"/>
    <property type="molecule type" value="Genomic_DNA"/>
</dbReference>
<sequence>MLEIVERCSTDRGEIQLQRRGEHYEIIYNGTFLMSTYNGESERLLVKAAMDRCDNVSSVLIGGLGVGFSLAESLLYPKVEKVDVVEIETVIIKWNKEHLKTFSSSALDDPRTHIINTDLIKWIYSTDNKYDVICLDIDNGPDWIVSNSNSNLYADHGINELVRLLNPGGVISFWSANESSDFLEKLKELFETVEVILIPQKLGEPDYVYLSKSPRANLAQSSTILP</sequence>
<name>A0A7X2L492_9BACL</name>
<dbReference type="AlphaFoldDB" id="A0A7X2L492"/>
<evidence type="ECO:0000256" key="1">
    <source>
        <dbReference type="ARBA" id="ARBA00007867"/>
    </source>
</evidence>
<dbReference type="PROSITE" id="PS51006">
    <property type="entry name" value="PABS_2"/>
    <property type="match status" value="1"/>
</dbReference>
<comment type="caution">
    <text evidence="6">The sequence shown here is derived from an EMBL/GenBank/DDBJ whole genome shotgun (WGS) entry which is preliminary data.</text>
</comment>
<proteinExistence type="inferred from homology"/>
<reference evidence="6 7" key="1">
    <citation type="submission" date="2019-11" db="EMBL/GenBank/DDBJ databases">
        <title>Paenibacillus monticola sp. nov., a novel PGPR strain isolated from mountain sample in China.</title>
        <authorList>
            <person name="Zhao Q."/>
            <person name="Li H.-P."/>
            <person name="Zhang J.-L."/>
        </authorList>
    </citation>
    <scope>NUCLEOTIDE SEQUENCE [LARGE SCALE GENOMIC DNA]</scope>
    <source>
        <strain evidence="6 7">LC-T2</strain>
    </source>
</reference>
<keyword evidence="2 4" id="KW-0808">Transferase</keyword>
<dbReference type="PANTHER" id="PTHR43317">
    <property type="entry name" value="THERMOSPERMINE SYNTHASE ACAULIS5"/>
    <property type="match status" value="1"/>
</dbReference>
<evidence type="ECO:0000259" key="5">
    <source>
        <dbReference type="PROSITE" id="PS51006"/>
    </source>
</evidence>
<comment type="similarity">
    <text evidence="1">Belongs to the spermidine/spermine synthase family.</text>
</comment>
<dbReference type="Gene3D" id="3.40.50.150">
    <property type="entry name" value="Vaccinia Virus protein VP39"/>
    <property type="match status" value="1"/>
</dbReference>
<organism evidence="6 7">
    <name type="scientific">Paenibacillus monticola</name>
    <dbReference type="NCBI Taxonomy" id="2666075"/>
    <lineage>
        <taxon>Bacteria</taxon>
        <taxon>Bacillati</taxon>
        <taxon>Bacillota</taxon>
        <taxon>Bacilli</taxon>
        <taxon>Bacillales</taxon>
        <taxon>Paenibacillaceae</taxon>
        <taxon>Paenibacillus</taxon>
    </lineage>
</organism>
<protein>
    <submittedName>
        <fullName evidence="6">Spermine/spermidine synthase</fullName>
    </submittedName>
</protein>
<dbReference type="Pfam" id="PF01564">
    <property type="entry name" value="Spermine_synth"/>
    <property type="match status" value="1"/>
</dbReference>
<dbReference type="InterPro" id="IPR030374">
    <property type="entry name" value="PABS"/>
</dbReference>
<dbReference type="PANTHER" id="PTHR43317:SF3">
    <property type="entry name" value="BLR2883 PROTEIN"/>
    <property type="match status" value="1"/>
</dbReference>
<dbReference type="CDD" id="cd02440">
    <property type="entry name" value="AdoMet_MTases"/>
    <property type="match status" value="1"/>
</dbReference>
<dbReference type="InterPro" id="IPR029063">
    <property type="entry name" value="SAM-dependent_MTases_sf"/>
</dbReference>
<dbReference type="RefSeq" id="WP_154121610.1">
    <property type="nucleotide sequence ID" value="NZ_WJXB01000012.1"/>
</dbReference>
<evidence type="ECO:0000256" key="4">
    <source>
        <dbReference type="PROSITE-ProRule" id="PRU00354"/>
    </source>
</evidence>
<evidence type="ECO:0000313" key="7">
    <source>
        <dbReference type="Proteomes" id="UP000463051"/>
    </source>
</evidence>
<gene>
    <name evidence="6" type="ORF">GJB61_24355</name>
</gene>
<feature type="active site" description="Proton acceptor" evidence="4">
    <location>
        <position position="136"/>
    </location>
</feature>
<evidence type="ECO:0000256" key="2">
    <source>
        <dbReference type="ARBA" id="ARBA00022679"/>
    </source>
</evidence>
<evidence type="ECO:0000256" key="3">
    <source>
        <dbReference type="ARBA" id="ARBA00023115"/>
    </source>
</evidence>
<accession>A0A7X2L492</accession>
<dbReference type="GO" id="GO:0006596">
    <property type="term" value="P:polyamine biosynthetic process"/>
    <property type="evidence" value="ECO:0007669"/>
    <property type="project" value="UniProtKB-UniRule"/>
</dbReference>
<dbReference type="GO" id="GO:0016740">
    <property type="term" value="F:transferase activity"/>
    <property type="evidence" value="ECO:0007669"/>
    <property type="project" value="UniProtKB-UniRule"/>
</dbReference>
<dbReference type="Proteomes" id="UP000463051">
    <property type="component" value="Unassembled WGS sequence"/>
</dbReference>
<keyword evidence="3 4" id="KW-0620">Polyamine biosynthesis</keyword>
<dbReference type="SUPFAM" id="SSF53335">
    <property type="entry name" value="S-adenosyl-L-methionine-dependent methyltransferases"/>
    <property type="match status" value="1"/>
</dbReference>
<feature type="domain" description="PABS" evidence="5">
    <location>
        <begin position="1"/>
        <end position="226"/>
    </location>
</feature>